<dbReference type="InterPro" id="IPR009752">
    <property type="entry name" value="Phage_Mu_GpJ"/>
</dbReference>
<dbReference type="Pfam" id="PF07030">
    <property type="entry name" value="Phage_Mu_Gp36"/>
    <property type="match status" value="1"/>
</dbReference>
<accession>A0A1H5SC86</accession>
<dbReference type="Proteomes" id="UP000236735">
    <property type="component" value="Unassembled WGS sequence"/>
</dbReference>
<organism evidence="1 2">
    <name type="scientific">Xylanibacter ruminicola</name>
    <name type="common">Prevotella ruminicola</name>
    <dbReference type="NCBI Taxonomy" id="839"/>
    <lineage>
        <taxon>Bacteria</taxon>
        <taxon>Pseudomonadati</taxon>
        <taxon>Bacteroidota</taxon>
        <taxon>Bacteroidia</taxon>
        <taxon>Bacteroidales</taxon>
        <taxon>Prevotellaceae</taxon>
        <taxon>Xylanibacter</taxon>
    </lineage>
</organism>
<reference evidence="1 2" key="1">
    <citation type="submission" date="2016-10" db="EMBL/GenBank/DDBJ databases">
        <authorList>
            <person name="de Groot N.N."/>
        </authorList>
    </citation>
    <scope>NUCLEOTIDE SEQUENCE [LARGE SCALE GENOMIC DNA]</scope>
    <source>
        <strain evidence="1 2">AR32</strain>
    </source>
</reference>
<proteinExistence type="predicted"/>
<name>A0A1H5SC86_XYLRU</name>
<protein>
    <submittedName>
        <fullName evidence="1">Mu-like prophage protein gp36</fullName>
    </submittedName>
</protein>
<dbReference type="AlphaFoldDB" id="A0A1H5SC86"/>
<evidence type="ECO:0000313" key="2">
    <source>
        <dbReference type="Proteomes" id="UP000236735"/>
    </source>
</evidence>
<sequence>MVLTEDDYKVVIGESGYKAISQVDENKVRKAEREAQEEMAGYLRPKYDVNAIFSAEGEQRNPLIVMYLCDIALYYLSASLPQKMGSEIRKERYDLAIKWLEGVQAGKVVPDLPLPVDENGDIVAVGTVIFKSNKKLKHEW</sequence>
<dbReference type="EMBL" id="FNUV01000001">
    <property type="protein sequence ID" value="SEF48189.1"/>
    <property type="molecule type" value="Genomic_DNA"/>
</dbReference>
<evidence type="ECO:0000313" key="1">
    <source>
        <dbReference type="EMBL" id="SEF48189.1"/>
    </source>
</evidence>
<gene>
    <name evidence="1" type="ORF">SAMN05216354_0617</name>
</gene>